<dbReference type="OrthoDB" id="3254104at2759"/>
<keyword evidence="2" id="KW-0472">Membrane</keyword>
<reference evidence="3" key="1">
    <citation type="submission" date="2021-03" db="EMBL/GenBank/DDBJ databases">
        <authorList>
            <person name="Tagirdzhanova G."/>
        </authorList>
    </citation>
    <scope>NUCLEOTIDE SEQUENCE</scope>
</reference>
<feature type="transmembrane region" description="Helical" evidence="2">
    <location>
        <begin position="256"/>
        <end position="278"/>
    </location>
</feature>
<proteinExistence type="predicted"/>
<feature type="compositionally biased region" description="Low complexity" evidence="1">
    <location>
        <begin position="100"/>
        <end position="113"/>
    </location>
</feature>
<protein>
    <submittedName>
        <fullName evidence="3">Uncharacterized protein</fullName>
    </submittedName>
</protein>
<name>A0A8H3FR12_9LECA</name>
<accession>A0A8H3FR12</accession>
<keyword evidence="2" id="KW-0812">Transmembrane</keyword>
<feature type="compositionally biased region" description="Pro residues" evidence="1">
    <location>
        <begin position="139"/>
        <end position="149"/>
    </location>
</feature>
<evidence type="ECO:0000256" key="2">
    <source>
        <dbReference type="SAM" id="Phobius"/>
    </source>
</evidence>
<dbReference type="AlphaFoldDB" id="A0A8H3FR12"/>
<keyword evidence="4" id="KW-1185">Reference proteome</keyword>
<evidence type="ECO:0000313" key="4">
    <source>
        <dbReference type="Proteomes" id="UP000664203"/>
    </source>
</evidence>
<comment type="caution">
    <text evidence="3">The sequence shown here is derived from an EMBL/GenBank/DDBJ whole genome shotgun (WGS) entry which is preliminary data.</text>
</comment>
<feature type="transmembrane region" description="Helical" evidence="2">
    <location>
        <begin position="290"/>
        <end position="313"/>
    </location>
</feature>
<feature type="transmembrane region" description="Helical" evidence="2">
    <location>
        <begin position="173"/>
        <end position="193"/>
    </location>
</feature>
<evidence type="ECO:0000313" key="3">
    <source>
        <dbReference type="EMBL" id="CAF9926293.1"/>
    </source>
</evidence>
<dbReference type="EMBL" id="CAJPDR010000213">
    <property type="protein sequence ID" value="CAF9926293.1"/>
    <property type="molecule type" value="Genomic_DNA"/>
</dbReference>
<sequence length="335" mass="36656">MSSFVLPRPAPSLPVNETAAHPPPMHSPKDPSKTFSGIISHLHVAHESSSLKLEVPTPSSTRRVSDQSYDVQMLLADPPTPRASVREASKTNSTIMSHCTLPPSNPTSSKPTPRVSQMNPPGAASTPPPRPKHSHRTPSKPPARPPYIPQPSSQTRYVDMLLGLDTIPRSHNLFASFSTWILLAGFIVVPGTFVSVEDSKTLQKGAENSKVEHAVLNTVKHASLIWVAGFCCVIGGAGMVWLWWRWRSNYIWLINKIFLVGLLNSVAGLISTLINVYSQQGGRFSITAKITVGATASCTGITALLYFLYNFWILQGVRKKHQKELELESGKLNTI</sequence>
<feature type="region of interest" description="Disordered" evidence="1">
    <location>
        <begin position="1"/>
        <end position="152"/>
    </location>
</feature>
<keyword evidence="2" id="KW-1133">Transmembrane helix</keyword>
<organism evidence="3 4">
    <name type="scientific">Alectoria fallacina</name>
    <dbReference type="NCBI Taxonomy" id="1903189"/>
    <lineage>
        <taxon>Eukaryota</taxon>
        <taxon>Fungi</taxon>
        <taxon>Dikarya</taxon>
        <taxon>Ascomycota</taxon>
        <taxon>Pezizomycotina</taxon>
        <taxon>Lecanoromycetes</taxon>
        <taxon>OSLEUM clade</taxon>
        <taxon>Lecanoromycetidae</taxon>
        <taxon>Lecanorales</taxon>
        <taxon>Lecanorineae</taxon>
        <taxon>Parmeliaceae</taxon>
        <taxon>Alectoria</taxon>
    </lineage>
</organism>
<feature type="compositionally biased region" description="Polar residues" evidence="1">
    <location>
        <begin position="47"/>
        <end position="70"/>
    </location>
</feature>
<evidence type="ECO:0000256" key="1">
    <source>
        <dbReference type="SAM" id="MobiDB-lite"/>
    </source>
</evidence>
<feature type="transmembrane region" description="Helical" evidence="2">
    <location>
        <begin position="224"/>
        <end position="244"/>
    </location>
</feature>
<dbReference type="Proteomes" id="UP000664203">
    <property type="component" value="Unassembled WGS sequence"/>
</dbReference>
<gene>
    <name evidence="3" type="ORF">ALECFALPRED_003409</name>
</gene>